<feature type="transmembrane region" description="Helical" evidence="1">
    <location>
        <begin position="215"/>
        <end position="233"/>
    </location>
</feature>
<name>A0A517N8B5_9BACT</name>
<keyword evidence="1" id="KW-0812">Transmembrane</keyword>
<dbReference type="EMBL" id="CP036525">
    <property type="protein sequence ID" value="QDT03238.1"/>
    <property type="molecule type" value="Genomic_DNA"/>
</dbReference>
<keyword evidence="1" id="KW-0472">Membrane</keyword>
<evidence type="ECO:0000313" key="3">
    <source>
        <dbReference type="EMBL" id="QDT03238.1"/>
    </source>
</evidence>
<keyword evidence="4" id="KW-1185">Reference proteome</keyword>
<gene>
    <name evidence="3" type="primary">yjdF</name>
    <name evidence="3" type="ORF">K227x_16200</name>
</gene>
<feature type="signal peptide" evidence="2">
    <location>
        <begin position="1"/>
        <end position="24"/>
    </location>
</feature>
<dbReference type="InterPro" id="IPR014509">
    <property type="entry name" value="YjdF-like"/>
</dbReference>
<reference evidence="3 4" key="1">
    <citation type="submission" date="2019-02" db="EMBL/GenBank/DDBJ databases">
        <title>Deep-cultivation of Planctomycetes and their phenomic and genomic characterization uncovers novel biology.</title>
        <authorList>
            <person name="Wiegand S."/>
            <person name="Jogler M."/>
            <person name="Boedeker C."/>
            <person name="Pinto D."/>
            <person name="Vollmers J."/>
            <person name="Rivas-Marin E."/>
            <person name="Kohn T."/>
            <person name="Peeters S.H."/>
            <person name="Heuer A."/>
            <person name="Rast P."/>
            <person name="Oberbeckmann S."/>
            <person name="Bunk B."/>
            <person name="Jeske O."/>
            <person name="Meyerdierks A."/>
            <person name="Storesund J.E."/>
            <person name="Kallscheuer N."/>
            <person name="Luecker S."/>
            <person name="Lage O.M."/>
            <person name="Pohl T."/>
            <person name="Merkel B.J."/>
            <person name="Hornburger P."/>
            <person name="Mueller R.-W."/>
            <person name="Bruemmer F."/>
            <person name="Labrenz M."/>
            <person name="Spormann A.M."/>
            <person name="Op den Camp H."/>
            <person name="Overmann J."/>
            <person name="Amann R."/>
            <person name="Jetten M.S.M."/>
            <person name="Mascher T."/>
            <person name="Medema M.H."/>
            <person name="Devos D.P."/>
            <person name="Kaster A.-K."/>
            <person name="Ovreas L."/>
            <person name="Rohde M."/>
            <person name="Galperin M.Y."/>
            <person name="Jogler C."/>
        </authorList>
    </citation>
    <scope>NUCLEOTIDE SEQUENCE [LARGE SCALE GENOMIC DNA]</scope>
    <source>
        <strain evidence="3 4">K22_7</strain>
    </source>
</reference>
<keyword evidence="2" id="KW-0732">Signal</keyword>
<protein>
    <submittedName>
        <fullName evidence="3">Inner membrane protein YjdF</fullName>
    </submittedName>
</protein>
<proteinExistence type="predicted"/>
<feature type="transmembrane region" description="Helical" evidence="1">
    <location>
        <begin position="164"/>
        <end position="184"/>
    </location>
</feature>
<organism evidence="3 4">
    <name type="scientific">Rubripirellula lacrimiformis</name>
    <dbReference type="NCBI Taxonomy" id="1930273"/>
    <lineage>
        <taxon>Bacteria</taxon>
        <taxon>Pseudomonadati</taxon>
        <taxon>Planctomycetota</taxon>
        <taxon>Planctomycetia</taxon>
        <taxon>Pirellulales</taxon>
        <taxon>Pirellulaceae</taxon>
        <taxon>Rubripirellula</taxon>
    </lineage>
</organism>
<evidence type="ECO:0000256" key="1">
    <source>
        <dbReference type="SAM" id="Phobius"/>
    </source>
</evidence>
<dbReference type="AlphaFoldDB" id="A0A517N8B5"/>
<accession>A0A517N8B5</accession>
<sequence precursor="true">MNWRKRCPTRKFNCCILAISSVDASTNAATKRSINGQVGLVVLTGIMALVSCWDAPFPAELKLQHIPTVVILLLMTWSTFACRFSMASFVCVAVFLWLHIVGARWIYSFVPYDDWSQSVSGSSLSQRFDWRRNHYDRLVHFASGILIAVPAAECLQRWGGMRPLGAAIVSIAIVVAIGAVYEILEWQIATFFAPAVAEAYNGQQGDVWDPQKDMALAWFGATISAGLLFRYRFESAAGGSVVDSVTD</sequence>
<dbReference type="Pfam" id="PF09997">
    <property type="entry name" value="DUF2238"/>
    <property type="match status" value="1"/>
</dbReference>
<feature type="chain" id="PRO_5022053768" evidence="2">
    <location>
        <begin position="25"/>
        <end position="247"/>
    </location>
</feature>
<feature type="transmembrane region" description="Helical" evidence="1">
    <location>
        <begin position="69"/>
        <end position="98"/>
    </location>
</feature>
<dbReference type="Proteomes" id="UP000318538">
    <property type="component" value="Chromosome"/>
</dbReference>
<feature type="transmembrane region" description="Helical" evidence="1">
    <location>
        <begin position="38"/>
        <end position="57"/>
    </location>
</feature>
<feature type="transmembrane region" description="Helical" evidence="1">
    <location>
        <begin position="138"/>
        <end position="155"/>
    </location>
</feature>
<dbReference type="KEGG" id="rlc:K227x_16200"/>
<keyword evidence="1" id="KW-1133">Transmembrane helix</keyword>
<dbReference type="OrthoDB" id="9786473at2"/>
<evidence type="ECO:0000313" key="4">
    <source>
        <dbReference type="Proteomes" id="UP000318538"/>
    </source>
</evidence>
<evidence type="ECO:0000256" key="2">
    <source>
        <dbReference type="SAM" id="SignalP"/>
    </source>
</evidence>